<accession>A0A6C0HP19</accession>
<keyword evidence="4" id="KW-0479">Metal-binding</keyword>
<evidence type="ECO:0000256" key="6">
    <source>
        <dbReference type="ARBA" id="ARBA00022801"/>
    </source>
</evidence>
<dbReference type="EMBL" id="MN739999">
    <property type="protein sequence ID" value="QHT82402.1"/>
    <property type="molecule type" value="Genomic_DNA"/>
</dbReference>
<evidence type="ECO:0000256" key="2">
    <source>
        <dbReference type="ARBA" id="ARBA00001946"/>
    </source>
</evidence>
<dbReference type="InterPro" id="IPR036691">
    <property type="entry name" value="Endo/exonu/phosph_ase_sf"/>
</dbReference>
<dbReference type="Pfam" id="PF03372">
    <property type="entry name" value="Exo_endo_phos"/>
    <property type="match status" value="1"/>
</dbReference>
<dbReference type="GO" id="GO:0004518">
    <property type="term" value="F:nuclease activity"/>
    <property type="evidence" value="ECO:0007669"/>
    <property type="project" value="UniProtKB-KW"/>
</dbReference>
<evidence type="ECO:0000256" key="4">
    <source>
        <dbReference type="ARBA" id="ARBA00022723"/>
    </source>
</evidence>
<dbReference type="GO" id="GO:0070260">
    <property type="term" value="F:5'-tyrosyl-DNA phosphodiesterase activity"/>
    <property type="evidence" value="ECO:0007669"/>
    <property type="project" value="TreeGrafter"/>
</dbReference>
<sequence length="412" mass="47996">MEYIEMSKKDIRCKKTTPYLCGTRALGRGLCVNSVDKCNNRTRRNRNFVLNTTGAAAAAGTDFGYNIKNIGRGCYPSRLRVDYEKINKVYDTVPERFSIMTYNIWGLSVTPNLKHLIDLRSKLLIKTVLDQDADMLCFQEMSEHMLDKLKRPIIDKYKFASEPAYKFDNRRNRDVDTYFVSKYTPKRIGVYGLPGVLEYKNSMCVVEFPNLIIFNLYLQAGSKSSIGQEMNWIHYSRCRFDLLNFVYDMIEKNYKNMNIIICGDLNFHLDGTINDWPEVAMLNKLKDTGFVDTFRHLHTSKTGFTEDTDLNMMRYNYKLLNKFYRYDGLFIKPGADAHRFVSVKSRVFGQELMYLNVKESEWFYKNMSQAVKLGLDVSKLKGVKMLDRGYSLPINASDHFGVITHFKQIKEK</sequence>
<dbReference type="InterPro" id="IPR005135">
    <property type="entry name" value="Endo/exonuclease/phosphatase"/>
</dbReference>
<keyword evidence="8" id="KW-0234">DNA repair</keyword>
<evidence type="ECO:0000256" key="5">
    <source>
        <dbReference type="ARBA" id="ARBA00022763"/>
    </source>
</evidence>
<proteinExistence type="predicted"/>
<dbReference type="AlphaFoldDB" id="A0A6C0HP19"/>
<dbReference type="SUPFAM" id="SSF56219">
    <property type="entry name" value="DNase I-like"/>
    <property type="match status" value="1"/>
</dbReference>
<dbReference type="GO" id="GO:0046872">
    <property type="term" value="F:metal ion binding"/>
    <property type="evidence" value="ECO:0007669"/>
    <property type="project" value="UniProtKB-KW"/>
</dbReference>
<keyword evidence="3" id="KW-0540">Nuclease</keyword>
<keyword evidence="7" id="KW-0460">Magnesium</keyword>
<dbReference type="PANTHER" id="PTHR15822:SF4">
    <property type="entry name" value="TYROSYL-DNA PHOSPHODIESTERASE 2"/>
    <property type="match status" value="1"/>
</dbReference>
<feature type="domain" description="Endonuclease/exonuclease/phosphatase" evidence="9">
    <location>
        <begin position="100"/>
        <end position="274"/>
    </location>
</feature>
<dbReference type="PANTHER" id="PTHR15822">
    <property type="entry name" value="TRAF AND TNF RECEPTOR-ASSOCIATED PROTEIN"/>
    <property type="match status" value="1"/>
</dbReference>
<evidence type="ECO:0000256" key="7">
    <source>
        <dbReference type="ARBA" id="ARBA00022842"/>
    </source>
</evidence>
<comment type="cofactor">
    <cofactor evidence="1">
        <name>Mn(2+)</name>
        <dbReference type="ChEBI" id="CHEBI:29035"/>
    </cofactor>
</comment>
<dbReference type="GO" id="GO:0003697">
    <property type="term" value="F:single-stranded DNA binding"/>
    <property type="evidence" value="ECO:0007669"/>
    <property type="project" value="TreeGrafter"/>
</dbReference>
<evidence type="ECO:0000256" key="3">
    <source>
        <dbReference type="ARBA" id="ARBA00022722"/>
    </source>
</evidence>
<dbReference type="GO" id="GO:0016605">
    <property type="term" value="C:PML body"/>
    <property type="evidence" value="ECO:0007669"/>
    <property type="project" value="TreeGrafter"/>
</dbReference>
<keyword evidence="6" id="KW-0378">Hydrolase</keyword>
<evidence type="ECO:0000313" key="10">
    <source>
        <dbReference type="EMBL" id="QHT82402.1"/>
    </source>
</evidence>
<protein>
    <recommendedName>
        <fullName evidence="9">Endonuclease/exonuclease/phosphatase domain-containing protein</fullName>
    </recommendedName>
</protein>
<evidence type="ECO:0000256" key="1">
    <source>
        <dbReference type="ARBA" id="ARBA00001936"/>
    </source>
</evidence>
<evidence type="ECO:0000256" key="8">
    <source>
        <dbReference type="ARBA" id="ARBA00023204"/>
    </source>
</evidence>
<name>A0A6C0HP19_9ZZZZ</name>
<keyword evidence="5" id="KW-0227">DNA damage</keyword>
<dbReference type="GO" id="GO:0006302">
    <property type="term" value="P:double-strand break repair"/>
    <property type="evidence" value="ECO:0007669"/>
    <property type="project" value="TreeGrafter"/>
</dbReference>
<comment type="cofactor">
    <cofactor evidence="2">
        <name>Mg(2+)</name>
        <dbReference type="ChEBI" id="CHEBI:18420"/>
    </cofactor>
</comment>
<evidence type="ECO:0000259" key="9">
    <source>
        <dbReference type="Pfam" id="PF03372"/>
    </source>
</evidence>
<dbReference type="GO" id="GO:0005737">
    <property type="term" value="C:cytoplasm"/>
    <property type="evidence" value="ECO:0007669"/>
    <property type="project" value="TreeGrafter"/>
</dbReference>
<organism evidence="10">
    <name type="scientific">viral metagenome</name>
    <dbReference type="NCBI Taxonomy" id="1070528"/>
    <lineage>
        <taxon>unclassified sequences</taxon>
        <taxon>metagenomes</taxon>
        <taxon>organismal metagenomes</taxon>
    </lineage>
</organism>
<reference evidence="10" key="1">
    <citation type="journal article" date="2020" name="Nature">
        <title>Giant virus diversity and host interactions through global metagenomics.</title>
        <authorList>
            <person name="Schulz F."/>
            <person name="Roux S."/>
            <person name="Paez-Espino D."/>
            <person name="Jungbluth S."/>
            <person name="Walsh D.A."/>
            <person name="Denef V.J."/>
            <person name="McMahon K.D."/>
            <person name="Konstantinidis K.T."/>
            <person name="Eloe-Fadrosh E.A."/>
            <person name="Kyrpides N.C."/>
            <person name="Woyke T."/>
        </authorList>
    </citation>
    <scope>NUCLEOTIDE SEQUENCE</scope>
    <source>
        <strain evidence="10">GVMAG-M-3300023184-161</strain>
    </source>
</reference>
<dbReference type="InterPro" id="IPR051547">
    <property type="entry name" value="TDP2-like"/>
</dbReference>
<dbReference type="Gene3D" id="3.60.10.10">
    <property type="entry name" value="Endonuclease/exonuclease/phosphatase"/>
    <property type="match status" value="1"/>
</dbReference>